<reference evidence="1" key="2">
    <citation type="submission" date="2015-06" db="UniProtKB">
        <authorList>
            <consortium name="EnsemblMetazoa"/>
        </authorList>
    </citation>
    <scope>IDENTIFICATION</scope>
</reference>
<organism evidence="1 2">
    <name type="scientific">Tetranychus urticae</name>
    <name type="common">Two-spotted spider mite</name>
    <dbReference type="NCBI Taxonomy" id="32264"/>
    <lineage>
        <taxon>Eukaryota</taxon>
        <taxon>Metazoa</taxon>
        <taxon>Ecdysozoa</taxon>
        <taxon>Arthropoda</taxon>
        <taxon>Chelicerata</taxon>
        <taxon>Arachnida</taxon>
        <taxon>Acari</taxon>
        <taxon>Acariformes</taxon>
        <taxon>Trombidiformes</taxon>
        <taxon>Prostigmata</taxon>
        <taxon>Eleutherengona</taxon>
        <taxon>Raphignathae</taxon>
        <taxon>Tetranychoidea</taxon>
        <taxon>Tetranychidae</taxon>
        <taxon>Tetranychus</taxon>
    </lineage>
</organism>
<dbReference type="Proteomes" id="UP000015104">
    <property type="component" value="Unassembled WGS sequence"/>
</dbReference>
<name>T1L2W3_TETUR</name>
<sequence>MKGNSLHENFWEIITDGILIDFIHWFIQLNMNLNCCAFIYPTNQPQSICVHLMIFTI</sequence>
<dbReference type="EMBL" id="CAEY01000991">
    <property type="status" value="NOT_ANNOTATED_CDS"/>
    <property type="molecule type" value="Genomic_DNA"/>
</dbReference>
<evidence type="ECO:0000313" key="1">
    <source>
        <dbReference type="EnsemblMetazoa" id="tetur34g00620.1"/>
    </source>
</evidence>
<proteinExistence type="predicted"/>
<dbReference type="HOGENOM" id="CLU_2999065_0_0_1"/>
<evidence type="ECO:0000313" key="2">
    <source>
        <dbReference type="Proteomes" id="UP000015104"/>
    </source>
</evidence>
<protein>
    <submittedName>
        <fullName evidence="1">Uncharacterized protein</fullName>
    </submittedName>
</protein>
<dbReference type="EnsemblMetazoa" id="tetur34g00620.1">
    <property type="protein sequence ID" value="tetur34g00620.1"/>
    <property type="gene ID" value="tetur34g00620"/>
</dbReference>
<accession>T1L2W3</accession>
<keyword evidence="2" id="KW-1185">Reference proteome</keyword>
<dbReference type="AlphaFoldDB" id="T1L2W3"/>
<reference evidence="2" key="1">
    <citation type="submission" date="2011-08" db="EMBL/GenBank/DDBJ databases">
        <authorList>
            <person name="Rombauts S."/>
        </authorList>
    </citation>
    <scope>NUCLEOTIDE SEQUENCE</scope>
    <source>
        <strain evidence="2">London</strain>
    </source>
</reference>